<keyword evidence="7 17" id="KW-0679">Respiratory chain</keyword>
<dbReference type="Gene3D" id="1.10.760.10">
    <property type="entry name" value="Cytochrome c-like domain"/>
    <property type="match status" value="2"/>
</dbReference>
<dbReference type="EMBL" id="UETB01000001">
    <property type="protein sequence ID" value="SSA36801.1"/>
    <property type="molecule type" value="Genomic_DNA"/>
</dbReference>
<dbReference type="GO" id="GO:0005506">
    <property type="term" value="F:iron ion binding"/>
    <property type="evidence" value="ECO:0007669"/>
    <property type="project" value="UniProtKB-UniRule"/>
</dbReference>
<keyword evidence="4 17" id="KW-0813">Transport</keyword>
<dbReference type="PROSITE" id="PS51007">
    <property type="entry name" value="CYTC"/>
    <property type="match status" value="1"/>
</dbReference>
<sequence length="259" mass="26936">MKALAASRRHRLAPVVLLLLALILTGVAYSAVTSEPANAQAASQDMIEEGEALFRSNCSTCHGLDAQGTDLAPSLVGVGAASVHFQVSTGRMPMANNSPQAERKDPQFNEEQTAAMSAYVASLGPGPAIPSSEQVDPELGDAANGMELFRTNCSMCHNAVGAGGALTEGKVAPPLDEATATQIWEAMRIGPQSMPVFNEASVTDEGARDVIAYIMEQREVSPGGLTLGNLGPVSEGFWIWLVGIGGIIGIAVWMGARSS</sequence>
<name>A0A2Y8ZWV6_9MICO</name>
<dbReference type="EC" id="7.1.1.8" evidence="2 17"/>
<dbReference type="PANTHER" id="PTHR33751:SF13">
    <property type="entry name" value="CYTOCHROME BC1 COMPLEX CYTOCHROME C SUBUNIT"/>
    <property type="match status" value="1"/>
</dbReference>
<keyword evidence="5 17" id="KW-1003">Cell membrane</keyword>
<evidence type="ECO:0000256" key="13">
    <source>
        <dbReference type="ARBA" id="ARBA00022989"/>
    </source>
</evidence>
<evidence type="ECO:0000256" key="16">
    <source>
        <dbReference type="ARBA" id="ARBA00029351"/>
    </source>
</evidence>
<dbReference type="PIRSF" id="PIRSF000007">
    <property type="entry name" value="Ubiq_cycred_cyc"/>
    <property type="match status" value="1"/>
</dbReference>
<evidence type="ECO:0000256" key="10">
    <source>
        <dbReference type="ARBA" id="ARBA00022737"/>
    </source>
</evidence>
<evidence type="ECO:0000256" key="14">
    <source>
        <dbReference type="ARBA" id="ARBA00023004"/>
    </source>
</evidence>
<dbReference type="SUPFAM" id="SSF46626">
    <property type="entry name" value="Cytochrome c"/>
    <property type="match status" value="2"/>
</dbReference>
<dbReference type="InterPro" id="IPR036909">
    <property type="entry name" value="Cyt_c-like_dom_sf"/>
</dbReference>
<dbReference type="Proteomes" id="UP000250222">
    <property type="component" value="Unassembled WGS sequence"/>
</dbReference>
<dbReference type="RefSeq" id="WP_110850946.1">
    <property type="nucleotide sequence ID" value="NZ_QKLZ01000001.1"/>
</dbReference>
<feature type="binding site" description="covalent" evidence="18">
    <location>
        <position position="156"/>
    </location>
    <ligand>
        <name>heme c</name>
        <dbReference type="ChEBI" id="CHEBI:61717"/>
        <label>2</label>
    </ligand>
</feature>
<dbReference type="InterPro" id="IPR050597">
    <property type="entry name" value="Cytochrome_c_Oxidase_Subunit"/>
</dbReference>
<evidence type="ECO:0000256" key="3">
    <source>
        <dbReference type="ARBA" id="ARBA00017819"/>
    </source>
</evidence>
<keyword evidence="15 17" id="KW-0472">Membrane</keyword>
<evidence type="ECO:0000256" key="9">
    <source>
        <dbReference type="ARBA" id="ARBA00022723"/>
    </source>
</evidence>
<dbReference type="GO" id="GO:0005886">
    <property type="term" value="C:plasma membrane"/>
    <property type="evidence" value="ECO:0007669"/>
    <property type="project" value="UniProtKB-SubCell"/>
</dbReference>
<comment type="catalytic activity">
    <reaction evidence="16 17">
        <text>a quinol + 2 Fe(III)-[cytochrome c](out) = a quinone + 2 Fe(II)-[cytochrome c](out) + 2 H(+)(out)</text>
        <dbReference type="Rhea" id="RHEA:11484"/>
        <dbReference type="Rhea" id="RHEA-COMP:10350"/>
        <dbReference type="Rhea" id="RHEA-COMP:14399"/>
        <dbReference type="ChEBI" id="CHEBI:15378"/>
        <dbReference type="ChEBI" id="CHEBI:24646"/>
        <dbReference type="ChEBI" id="CHEBI:29033"/>
        <dbReference type="ChEBI" id="CHEBI:29034"/>
        <dbReference type="ChEBI" id="CHEBI:132124"/>
        <dbReference type="EC" id="7.1.1.8"/>
    </reaction>
</comment>
<evidence type="ECO:0000256" key="15">
    <source>
        <dbReference type="ARBA" id="ARBA00023136"/>
    </source>
</evidence>
<evidence type="ECO:0000256" key="19">
    <source>
        <dbReference type="PIRSR" id="PIRSR000007-51"/>
    </source>
</evidence>
<evidence type="ECO:0000256" key="11">
    <source>
        <dbReference type="ARBA" id="ARBA00022967"/>
    </source>
</evidence>
<dbReference type="InterPro" id="IPR009152">
    <property type="entry name" value="bc1_cytC-su"/>
</dbReference>
<dbReference type="GO" id="GO:0008121">
    <property type="term" value="F:quinol-cytochrome-c reductase activity"/>
    <property type="evidence" value="ECO:0007669"/>
    <property type="project" value="UniProtKB-UniRule"/>
</dbReference>
<feature type="binding site" description="covalent" evidence="18">
    <location>
        <position position="61"/>
    </location>
    <ligand>
        <name>heme c</name>
        <dbReference type="ChEBI" id="CHEBI:61717"/>
        <label>1</label>
    </ligand>
</feature>
<keyword evidence="12 17" id="KW-0249">Electron transport</keyword>
<feature type="transmembrane region" description="Helical" evidence="17">
    <location>
        <begin position="237"/>
        <end position="256"/>
    </location>
</feature>
<dbReference type="InterPro" id="IPR009056">
    <property type="entry name" value="Cyt_c-like_dom"/>
</dbReference>
<evidence type="ECO:0000313" key="22">
    <source>
        <dbReference type="Proteomes" id="UP000250222"/>
    </source>
</evidence>
<feature type="binding site" description="axial binding residue" evidence="19">
    <location>
        <position position="62"/>
    </location>
    <ligand>
        <name>heme c</name>
        <dbReference type="ChEBI" id="CHEBI:61717"/>
        <label>1</label>
    </ligand>
    <ligandPart>
        <name>Fe</name>
        <dbReference type="ChEBI" id="CHEBI:18248"/>
    </ligandPart>
</feature>
<feature type="domain" description="Cytochrome c" evidence="20">
    <location>
        <begin position="45"/>
        <end position="218"/>
    </location>
</feature>
<evidence type="ECO:0000256" key="8">
    <source>
        <dbReference type="ARBA" id="ARBA00022692"/>
    </source>
</evidence>
<organism evidence="21 22">
    <name type="scientific">Georgenia satyanarayanai</name>
    <dbReference type="NCBI Taxonomy" id="860221"/>
    <lineage>
        <taxon>Bacteria</taxon>
        <taxon>Bacillati</taxon>
        <taxon>Actinomycetota</taxon>
        <taxon>Actinomycetes</taxon>
        <taxon>Micrococcales</taxon>
        <taxon>Bogoriellaceae</taxon>
        <taxon>Georgenia</taxon>
    </lineage>
</organism>
<comment type="PTM">
    <text evidence="18">Binds 2 heme c groups covalently per subunit.</text>
</comment>
<comment type="caution">
    <text evidence="17">Lacks conserved residue(s) required for the propagation of feature annotation.</text>
</comment>
<feature type="binding site" description="covalent" evidence="18">
    <location>
        <position position="153"/>
    </location>
    <ligand>
        <name>heme c</name>
        <dbReference type="ChEBI" id="CHEBI:61717"/>
        <label>2</label>
    </ligand>
</feature>
<reference evidence="21 22" key="1">
    <citation type="submission" date="2016-10" db="EMBL/GenBank/DDBJ databases">
        <authorList>
            <person name="Cai Z."/>
        </authorList>
    </citation>
    <scope>NUCLEOTIDE SEQUENCE [LARGE SCALE GENOMIC DNA]</scope>
    <source>
        <strain evidence="21 22">CGMCC 1.10826</strain>
    </source>
</reference>
<dbReference type="Pfam" id="PF13442">
    <property type="entry name" value="Cytochrome_CBB3"/>
    <property type="match status" value="2"/>
</dbReference>
<evidence type="ECO:0000259" key="20">
    <source>
        <dbReference type="PROSITE" id="PS51007"/>
    </source>
</evidence>
<accession>A0A2Y8ZWV6</accession>
<evidence type="ECO:0000256" key="6">
    <source>
        <dbReference type="ARBA" id="ARBA00022617"/>
    </source>
</evidence>
<keyword evidence="11 17" id="KW-1278">Translocase</keyword>
<dbReference type="AlphaFoldDB" id="A0A2Y8ZWV6"/>
<keyword evidence="14 17" id="KW-0408">Iron</keyword>
<evidence type="ECO:0000256" key="2">
    <source>
        <dbReference type="ARBA" id="ARBA00012951"/>
    </source>
</evidence>
<gene>
    <name evidence="21" type="ORF">SAMN05216184_101462</name>
</gene>
<keyword evidence="9 17" id="KW-0479">Metal-binding</keyword>
<evidence type="ECO:0000256" key="18">
    <source>
        <dbReference type="PIRSR" id="PIRSR000007-50"/>
    </source>
</evidence>
<feature type="binding site" description="axial binding residue" evidence="19">
    <location>
        <position position="157"/>
    </location>
    <ligand>
        <name>heme c</name>
        <dbReference type="ChEBI" id="CHEBI:61717"/>
        <label>2</label>
    </ligand>
    <ligandPart>
        <name>Fe</name>
        <dbReference type="ChEBI" id="CHEBI:18248"/>
    </ligandPart>
</feature>
<keyword evidence="22" id="KW-1185">Reference proteome</keyword>
<proteinExistence type="predicted"/>
<dbReference type="GO" id="GO:0020037">
    <property type="term" value="F:heme binding"/>
    <property type="evidence" value="ECO:0007669"/>
    <property type="project" value="UniProtKB-UniRule"/>
</dbReference>
<evidence type="ECO:0000256" key="1">
    <source>
        <dbReference type="ARBA" id="ARBA00004651"/>
    </source>
</evidence>
<evidence type="ECO:0000256" key="5">
    <source>
        <dbReference type="ARBA" id="ARBA00022475"/>
    </source>
</evidence>
<keyword evidence="13 17" id="KW-1133">Transmembrane helix</keyword>
<keyword evidence="6 17" id="KW-0349">Heme</keyword>
<evidence type="ECO:0000256" key="12">
    <source>
        <dbReference type="ARBA" id="ARBA00022982"/>
    </source>
</evidence>
<dbReference type="PANTHER" id="PTHR33751">
    <property type="entry name" value="CBB3-TYPE CYTOCHROME C OXIDASE SUBUNIT FIXP"/>
    <property type="match status" value="1"/>
</dbReference>
<keyword evidence="8 17" id="KW-0812">Transmembrane</keyword>
<feature type="binding site" description="covalent" evidence="18">
    <location>
        <position position="58"/>
    </location>
    <ligand>
        <name>heme c</name>
        <dbReference type="ChEBI" id="CHEBI:61717"/>
        <label>1</label>
    </ligand>
</feature>
<evidence type="ECO:0000256" key="7">
    <source>
        <dbReference type="ARBA" id="ARBA00022660"/>
    </source>
</evidence>
<comment type="subunit">
    <text evidence="17">The cytochrome bc1 complex is composed of a cytochrome b (QcrB), the Rieske iron-sulfur protein (QcrA) and a diheme cytochrome c (QcrC) subunit.</text>
</comment>
<comment type="subcellular location">
    <subcellularLocation>
        <location evidence="1 17">Cell membrane</location>
        <topology evidence="1 17">Multi-pass membrane protein</topology>
    </subcellularLocation>
</comment>
<keyword evidence="10" id="KW-0677">Repeat</keyword>
<evidence type="ECO:0000313" key="21">
    <source>
        <dbReference type="EMBL" id="SSA36801.1"/>
    </source>
</evidence>
<evidence type="ECO:0000256" key="17">
    <source>
        <dbReference type="PIRNR" id="PIRNR000007"/>
    </source>
</evidence>
<dbReference type="OrthoDB" id="9811281at2"/>
<evidence type="ECO:0000256" key="4">
    <source>
        <dbReference type="ARBA" id="ARBA00022448"/>
    </source>
</evidence>
<protein>
    <recommendedName>
        <fullName evidence="3 17">Cytochrome bc1 complex cytochrome c subunit</fullName>
        <ecNumber evidence="2 17">7.1.1.8</ecNumber>
    </recommendedName>
</protein>